<feature type="domain" description="DUF4136" evidence="2">
    <location>
        <begin position="54"/>
        <end position="199"/>
    </location>
</feature>
<feature type="signal peptide" evidence="1">
    <location>
        <begin position="1"/>
        <end position="15"/>
    </location>
</feature>
<sequence>MTRLALALLTTLALAGCAGTYRVDNAVQSYAHWSADIPTGAAGAQAPAAVPQAPQTYRFERLPSQKEGGSAEDQNRLEAWTRTVLETHGWTVAEAPANAPWRVQVTATTLRNARSPWDDPWAGWRFRGQVVAGNGYFYWSPMFVMPMDMPWYERKVTVVIRDAASGRVVYETQAGHDGRWNSTPALWQAMLQAALNGFPVPPSGPRQVDIDLAR</sequence>
<reference evidence="4" key="1">
    <citation type="journal article" date="2019" name="Int. J. Syst. Evol. Microbiol.">
        <title>The Global Catalogue of Microorganisms (GCM) 10K type strain sequencing project: providing services to taxonomists for standard genome sequencing and annotation.</title>
        <authorList>
            <consortium name="The Broad Institute Genomics Platform"/>
            <consortium name="The Broad Institute Genome Sequencing Center for Infectious Disease"/>
            <person name="Wu L."/>
            <person name="Ma J."/>
        </authorList>
    </citation>
    <scope>NUCLEOTIDE SEQUENCE [LARGE SCALE GENOMIC DNA]</scope>
    <source>
        <strain evidence="4">KCTC 42501</strain>
    </source>
</reference>
<dbReference type="EMBL" id="JBHRXX010000010">
    <property type="protein sequence ID" value="MFC3686351.1"/>
    <property type="molecule type" value="Genomic_DNA"/>
</dbReference>
<dbReference type="Proteomes" id="UP001595729">
    <property type="component" value="Unassembled WGS sequence"/>
</dbReference>
<dbReference type="PROSITE" id="PS51257">
    <property type="entry name" value="PROKAR_LIPOPROTEIN"/>
    <property type="match status" value="1"/>
</dbReference>
<proteinExistence type="predicted"/>
<feature type="chain" id="PRO_5045966455" evidence="1">
    <location>
        <begin position="16"/>
        <end position="214"/>
    </location>
</feature>
<evidence type="ECO:0000313" key="4">
    <source>
        <dbReference type="Proteomes" id="UP001595729"/>
    </source>
</evidence>
<evidence type="ECO:0000259" key="2">
    <source>
        <dbReference type="Pfam" id="PF13590"/>
    </source>
</evidence>
<keyword evidence="1" id="KW-0732">Signal</keyword>
<dbReference type="Pfam" id="PF13590">
    <property type="entry name" value="DUF4136"/>
    <property type="match status" value="1"/>
</dbReference>
<protein>
    <submittedName>
        <fullName evidence="3">DUF4136 domain-containing protein</fullName>
    </submittedName>
</protein>
<dbReference type="InterPro" id="IPR025411">
    <property type="entry name" value="DUF4136"/>
</dbReference>
<gene>
    <name evidence="3" type="ORF">ACFOPI_22360</name>
</gene>
<evidence type="ECO:0000313" key="3">
    <source>
        <dbReference type="EMBL" id="MFC3686351.1"/>
    </source>
</evidence>
<comment type="caution">
    <text evidence="3">The sequence shown here is derived from an EMBL/GenBank/DDBJ whole genome shotgun (WGS) entry which is preliminary data.</text>
</comment>
<organism evidence="3 4">
    <name type="scientific">Hydrogenophaga luteola</name>
    <dbReference type="NCBI Taxonomy" id="1591122"/>
    <lineage>
        <taxon>Bacteria</taxon>
        <taxon>Pseudomonadati</taxon>
        <taxon>Pseudomonadota</taxon>
        <taxon>Betaproteobacteria</taxon>
        <taxon>Burkholderiales</taxon>
        <taxon>Comamonadaceae</taxon>
        <taxon>Hydrogenophaga</taxon>
    </lineage>
</organism>
<accession>A0ABV7W988</accession>
<keyword evidence="4" id="KW-1185">Reference proteome</keyword>
<evidence type="ECO:0000256" key="1">
    <source>
        <dbReference type="SAM" id="SignalP"/>
    </source>
</evidence>
<dbReference type="RefSeq" id="WP_382179083.1">
    <property type="nucleotide sequence ID" value="NZ_JBHRXX010000010.1"/>
</dbReference>
<name>A0ABV7W988_9BURK</name>